<sequence length="263" mass="28800">MFAYNSDRHWERFGAQDPYYGVLVENDYKSANLSDESRARFFQSGATYVDSAIALVRSKLDAGFRPRSALDFGCGVGRLAIPLAGLAEQVTAIDVSPAMLEEARKNCAARGVTNVSFGVSDDSLSAAPGPFDFVHSFIVFQHISAGRGAALAREILNRLSPGGVGLLHFTYGKDSFKRHVTRFLQTRAPFGRQLINVARGRAWSYPAMQMNDYNLNRLFRMLQEEGIEDVTSRFTNHGGHLGVMLCFQKPAAAAGALPKRSAA</sequence>
<accession>A0A518D7F0</accession>
<evidence type="ECO:0000256" key="1">
    <source>
        <dbReference type="ARBA" id="ARBA00022679"/>
    </source>
</evidence>
<gene>
    <name evidence="3" type="ORF">Pla175_07510</name>
</gene>
<keyword evidence="1 3" id="KW-0808">Transferase</keyword>
<dbReference type="KEGG" id="pnd:Pla175_07510"/>
<organism evidence="3 4">
    <name type="scientific">Pirellulimonas nuda</name>
    <dbReference type="NCBI Taxonomy" id="2528009"/>
    <lineage>
        <taxon>Bacteria</taxon>
        <taxon>Pseudomonadati</taxon>
        <taxon>Planctomycetota</taxon>
        <taxon>Planctomycetia</taxon>
        <taxon>Pirellulales</taxon>
        <taxon>Lacipirellulaceae</taxon>
        <taxon>Pirellulimonas</taxon>
    </lineage>
</organism>
<dbReference type="RefSeq" id="WP_145281355.1">
    <property type="nucleotide sequence ID" value="NZ_CP036291.1"/>
</dbReference>
<dbReference type="PANTHER" id="PTHR43861:SF3">
    <property type="entry name" value="PUTATIVE (AFU_ORTHOLOGUE AFUA_2G14390)-RELATED"/>
    <property type="match status" value="1"/>
</dbReference>
<feature type="domain" description="Methyltransferase" evidence="2">
    <location>
        <begin position="70"/>
        <end position="163"/>
    </location>
</feature>
<evidence type="ECO:0000313" key="3">
    <source>
        <dbReference type="EMBL" id="QDU87391.1"/>
    </source>
</evidence>
<evidence type="ECO:0000259" key="2">
    <source>
        <dbReference type="Pfam" id="PF13649"/>
    </source>
</evidence>
<dbReference type="OrthoDB" id="5642573at2"/>
<dbReference type="InterPro" id="IPR029063">
    <property type="entry name" value="SAM-dependent_MTases_sf"/>
</dbReference>
<dbReference type="SUPFAM" id="SSF53335">
    <property type="entry name" value="S-adenosyl-L-methionine-dependent methyltransferases"/>
    <property type="match status" value="1"/>
</dbReference>
<dbReference type="AlphaFoldDB" id="A0A518D7F0"/>
<dbReference type="Proteomes" id="UP000317429">
    <property type="component" value="Chromosome"/>
</dbReference>
<dbReference type="GO" id="GO:0016740">
    <property type="term" value="F:transferase activity"/>
    <property type="evidence" value="ECO:0007669"/>
    <property type="project" value="UniProtKB-KW"/>
</dbReference>
<name>A0A518D7F0_9BACT</name>
<dbReference type="Pfam" id="PF13649">
    <property type="entry name" value="Methyltransf_25"/>
    <property type="match status" value="1"/>
</dbReference>
<dbReference type="PANTHER" id="PTHR43861">
    <property type="entry name" value="TRANS-ACONITATE 2-METHYLTRANSFERASE-RELATED"/>
    <property type="match status" value="1"/>
</dbReference>
<dbReference type="EMBL" id="CP036291">
    <property type="protein sequence ID" value="QDU87391.1"/>
    <property type="molecule type" value="Genomic_DNA"/>
</dbReference>
<keyword evidence="4" id="KW-1185">Reference proteome</keyword>
<reference evidence="3 4" key="1">
    <citation type="submission" date="2019-02" db="EMBL/GenBank/DDBJ databases">
        <title>Deep-cultivation of Planctomycetes and their phenomic and genomic characterization uncovers novel biology.</title>
        <authorList>
            <person name="Wiegand S."/>
            <person name="Jogler M."/>
            <person name="Boedeker C."/>
            <person name="Pinto D."/>
            <person name="Vollmers J."/>
            <person name="Rivas-Marin E."/>
            <person name="Kohn T."/>
            <person name="Peeters S.H."/>
            <person name="Heuer A."/>
            <person name="Rast P."/>
            <person name="Oberbeckmann S."/>
            <person name="Bunk B."/>
            <person name="Jeske O."/>
            <person name="Meyerdierks A."/>
            <person name="Storesund J.E."/>
            <person name="Kallscheuer N."/>
            <person name="Luecker S."/>
            <person name="Lage O.M."/>
            <person name="Pohl T."/>
            <person name="Merkel B.J."/>
            <person name="Hornburger P."/>
            <person name="Mueller R.-W."/>
            <person name="Bruemmer F."/>
            <person name="Labrenz M."/>
            <person name="Spormann A.M."/>
            <person name="Op den Camp H."/>
            <person name="Overmann J."/>
            <person name="Amann R."/>
            <person name="Jetten M.S.M."/>
            <person name="Mascher T."/>
            <person name="Medema M.H."/>
            <person name="Devos D.P."/>
            <person name="Kaster A.-K."/>
            <person name="Ovreas L."/>
            <person name="Rohde M."/>
            <person name="Galperin M.Y."/>
            <person name="Jogler C."/>
        </authorList>
    </citation>
    <scope>NUCLEOTIDE SEQUENCE [LARGE SCALE GENOMIC DNA]</scope>
    <source>
        <strain evidence="3 4">Pla175</strain>
    </source>
</reference>
<dbReference type="InterPro" id="IPR041698">
    <property type="entry name" value="Methyltransf_25"/>
</dbReference>
<dbReference type="CDD" id="cd02440">
    <property type="entry name" value="AdoMet_MTases"/>
    <property type="match status" value="1"/>
</dbReference>
<proteinExistence type="predicted"/>
<protein>
    <submittedName>
        <fullName evidence="3">Mg-protoporphyrin IX methyl transferase</fullName>
    </submittedName>
</protein>
<dbReference type="Gene3D" id="3.40.50.150">
    <property type="entry name" value="Vaccinia Virus protein VP39"/>
    <property type="match status" value="1"/>
</dbReference>
<evidence type="ECO:0000313" key="4">
    <source>
        <dbReference type="Proteomes" id="UP000317429"/>
    </source>
</evidence>